<sequence length="206" mass="21570">MNIPPASTSFPPSASRAGFRPETSSPATADDPSRTERSPAGSSEERLRLAALDELIQRDREVRAHEQAHAAAGGGYAGAPSYTYSRGPDGRLYAVGGEVGIDTAPVPGDPAATLRKMEVVQRAALAPAEPSAQDLQIAAEAQVQAMQARLELAVQQREESASASAEETAEKEAEPSQQAAGSGPKLDLYRRLQDDGSVASVVDLYA</sequence>
<name>A0A1G9I295_9PSED</name>
<feature type="region of interest" description="Disordered" evidence="1">
    <location>
        <begin position="59"/>
        <end position="82"/>
    </location>
</feature>
<gene>
    <name evidence="2" type="ORF">SAMN05216186_11642</name>
</gene>
<dbReference type="Proteomes" id="UP000198706">
    <property type="component" value="Unassembled WGS sequence"/>
</dbReference>
<dbReference type="EMBL" id="FNFD01000016">
    <property type="protein sequence ID" value="SDL19329.1"/>
    <property type="molecule type" value="Genomic_DNA"/>
</dbReference>
<protein>
    <submittedName>
        <fullName evidence="2">SprA-related family protein</fullName>
    </submittedName>
</protein>
<feature type="compositionally biased region" description="Low complexity" evidence="1">
    <location>
        <begin position="1"/>
        <end position="17"/>
    </location>
</feature>
<evidence type="ECO:0000256" key="1">
    <source>
        <dbReference type="SAM" id="MobiDB-lite"/>
    </source>
</evidence>
<organism evidence="2 3">
    <name type="scientific">Pseudomonas indica</name>
    <dbReference type="NCBI Taxonomy" id="137658"/>
    <lineage>
        <taxon>Bacteria</taxon>
        <taxon>Pseudomonadati</taxon>
        <taxon>Pseudomonadota</taxon>
        <taxon>Gammaproteobacteria</taxon>
        <taxon>Pseudomonadales</taxon>
        <taxon>Pseudomonadaceae</taxon>
        <taxon>Pseudomonas</taxon>
    </lineage>
</organism>
<dbReference type="Pfam" id="PF12118">
    <property type="entry name" value="SprA-related"/>
    <property type="match status" value="1"/>
</dbReference>
<reference evidence="2 3" key="1">
    <citation type="submission" date="2016-10" db="EMBL/GenBank/DDBJ databases">
        <authorList>
            <person name="de Groot N.N."/>
        </authorList>
    </citation>
    <scope>NUCLEOTIDE SEQUENCE [LARGE SCALE GENOMIC DNA]</scope>
    <source>
        <strain evidence="2 3">JCM 21544</strain>
    </source>
</reference>
<feature type="compositionally biased region" description="Basic and acidic residues" evidence="1">
    <location>
        <begin position="31"/>
        <end position="46"/>
    </location>
</feature>
<dbReference type="InterPro" id="IPR021973">
    <property type="entry name" value="SprA-related"/>
</dbReference>
<proteinExistence type="predicted"/>
<dbReference type="STRING" id="137658.SAMN05216186_11642"/>
<feature type="region of interest" description="Disordered" evidence="1">
    <location>
        <begin position="1"/>
        <end position="46"/>
    </location>
</feature>
<feature type="compositionally biased region" description="Basic and acidic residues" evidence="1">
    <location>
        <begin position="59"/>
        <end position="68"/>
    </location>
</feature>
<dbReference type="RefSeq" id="WP_084336026.1">
    <property type="nucleotide sequence ID" value="NZ_CBKZNZ010000115.1"/>
</dbReference>
<dbReference type="AlphaFoldDB" id="A0A1G9I295"/>
<feature type="region of interest" description="Disordered" evidence="1">
    <location>
        <begin position="153"/>
        <end position="188"/>
    </location>
</feature>
<keyword evidence="3" id="KW-1185">Reference proteome</keyword>
<accession>A0A1G9I295</accession>
<evidence type="ECO:0000313" key="3">
    <source>
        <dbReference type="Proteomes" id="UP000198706"/>
    </source>
</evidence>
<evidence type="ECO:0000313" key="2">
    <source>
        <dbReference type="EMBL" id="SDL19329.1"/>
    </source>
</evidence>